<name>A0ABS7W2C2_STROV</name>
<feature type="transmembrane region" description="Helical" evidence="1">
    <location>
        <begin position="32"/>
        <end position="52"/>
    </location>
</feature>
<keyword evidence="1" id="KW-1133">Transmembrane helix</keyword>
<keyword evidence="3" id="KW-1185">Reference proteome</keyword>
<organism evidence="2 3">
    <name type="scientific">Streptomyces olivaceus</name>
    <dbReference type="NCBI Taxonomy" id="47716"/>
    <lineage>
        <taxon>Bacteria</taxon>
        <taxon>Bacillati</taxon>
        <taxon>Actinomycetota</taxon>
        <taxon>Actinomycetes</taxon>
        <taxon>Kitasatosporales</taxon>
        <taxon>Streptomycetaceae</taxon>
        <taxon>Streptomyces</taxon>
    </lineage>
</organism>
<keyword evidence="1" id="KW-0812">Transmembrane</keyword>
<evidence type="ECO:0000256" key="1">
    <source>
        <dbReference type="SAM" id="Phobius"/>
    </source>
</evidence>
<evidence type="ECO:0000313" key="3">
    <source>
        <dbReference type="Proteomes" id="UP000758701"/>
    </source>
</evidence>
<gene>
    <name evidence="2" type="ORF">KVH32_13330</name>
</gene>
<accession>A0ABS7W2C2</accession>
<protein>
    <submittedName>
        <fullName evidence="2">Uncharacterized protein</fullName>
    </submittedName>
</protein>
<sequence>MLLPLSVFAVLVFDLVLTCVLLRWLPVRRERWIPMVALPAVAALALVLGFGVRAPWQSVFAACAGFLCGTVLALLPFRGWVSSWTLPVRGEARLRWSEVVLVLAGSLTPLSTKRTNAAQRKAFTVREVVRERGRFPQLLGAALFVLPALCAVGAGWAAG</sequence>
<feature type="transmembrane region" description="Helical" evidence="1">
    <location>
        <begin position="138"/>
        <end position="158"/>
    </location>
</feature>
<feature type="transmembrane region" description="Helical" evidence="1">
    <location>
        <begin position="6"/>
        <end position="25"/>
    </location>
</feature>
<evidence type="ECO:0000313" key="2">
    <source>
        <dbReference type="EMBL" id="MBZ6152135.1"/>
    </source>
</evidence>
<proteinExistence type="predicted"/>
<reference evidence="2 3" key="1">
    <citation type="submission" date="2021-06" db="EMBL/GenBank/DDBJ databases">
        <title>Ecological speciation of a Streptomyces species isolated from different habitats and geographic origins.</title>
        <authorList>
            <person name="Wang J."/>
        </authorList>
    </citation>
    <scope>NUCLEOTIDE SEQUENCE [LARGE SCALE GENOMIC DNA]</scope>
    <source>
        <strain evidence="2 3">FXJ8.012</strain>
    </source>
</reference>
<keyword evidence="1" id="KW-0472">Membrane</keyword>
<feature type="transmembrane region" description="Helical" evidence="1">
    <location>
        <begin position="58"/>
        <end position="77"/>
    </location>
</feature>
<dbReference type="Proteomes" id="UP000758701">
    <property type="component" value="Unassembled WGS sequence"/>
</dbReference>
<dbReference type="RefSeq" id="WP_037762657.1">
    <property type="nucleotide sequence ID" value="NZ_BNEG01000003.1"/>
</dbReference>
<comment type="caution">
    <text evidence="2">The sequence shown here is derived from an EMBL/GenBank/DDBJ whole genome shotgun (WGS) entry which is preliminary data.</text>
</comment>
<dbReference type="EMBL" id="JAHSTP010000004">
    <property type="protein sequence ID" value="MBZ6152135.1"/>
    <property type="molecule type" value="Genomic_DNA"/>
</dbReference>